<accession>A0ABS9UA98</accession>
<organism evidence="2 3">
    <name type="scientific">Solibacillus palustris</name>
    <dbReference type="NCBI Taxonomy" id="2908203"/>
    <lineage>
        <taxon>Bacteria</taxon>
        <taxon>Bacillati</taxon>
        <taxon>Bacillota</taxon>
        <taxon>Bacilli</taxon>
        <taxon>Bacillales</taxon>
        <taxon>Caryophanaceae</taxon>
        <taxon>Solibacillus</taxon>
    </lineage>
</organism>
<evidence type="ECO:0000313" key="3">
    <source>
        <dbReference type="Proteomes" id="UP001316087"/>
    </source>
</evidence>
<keyword evidence="3" id="KW-1185">Reference proteome</keyword>
<keyword evidence="1" id="KW-0378">Hydrolase</keyword>
<dbReference type="Gene3D" id="3.40.50.1240">
    <property type="entry name" value="Phosphoglycerate mutase-like"/>
    <property type="match status" value="1"/>
</dbReference>
<dbReference type="Pfam" id="PF00300">
    <property type="entry name" value="His_Phos_1"/>
    <property type="match status" value="1"/>
</dbReference>
<dbReference type="InterPro" id="IPR051695">
    <property type="entry name" value="Phosphoglycerate_Mutase"/>
</dbReference>
<evidence type="ECO:0000313" key="2">
    <source>
        <dbReference type="EMBL" id="MCH7321118.1"/>
    </source>
</evidence>
<dbReference type="InterPro" id="IPR029033">
    <property type="entry name" value="His_PPase_superfam"/>
</dbReference>
<gene>
    <name evidence="2" type="ORF">LZ480_04365</name>
</gene>
<dbReference type="PANTHER" id="PTHR46517:SF1">
    <property type="entry name" value="FRUCTOSE-2,6-BISPHOSPHATASE TIGAR"/>
    <property type="match status" value="1"/>
</dbReference>
<dbReference type="EMBL" id="JAKZFC010000001">
    <property type="protein sequence ID" value="MCH7321118.1"/>
    <property type="molecule type" value="Genomic_DNA"/>
</dbReference>
<reference evidence="2 3" key="1">
    <citation type="submission" date="2022-03" db="EMBL/GenBank/DDBJ databases">
        <authorList>
            <person name="Jo J.-H."/>
            <person name="Im W.-T."/>
        </authorList>
    </citation>
    <scope>NUCLEOTIDE SEQUENCE [LARGE SCALE GENOMIC DNA]</scope>
    <source>
        <strain evidence="2 3">MA9</strain>
    </source>
</reference>
<dbReference type="InterPro" id="IPR013078">
    <property type="entry name" value="His_Pase_superF_clade-1"/>
</dbReference>
<name>A0ABS9UA98_9BACL</name>
<proteinExistence type="predicted"/>
<dbReference type="CDD" id="cd07067">
    <property type="entry name" value="HP_PGM_like"/>
    <property type="match status" value="1"/>
</dbReference>
<evidence type="ECO:0000256" key="1">
    <source>
        <dbReference type="ARBA" id="ARBA00022801"/>
    </source>
</evidence>
<sequence>MANSVTVHLIRHEKTDANIKRKYIGWTDEPIVENVNMRPILQPDIVYGSDLMRCEQTANRYFPQAKFKAYQSLRELHFGDFEMKTYEELQHNKMYRAWIDDPYNVTPPNGESFEQFKQRVVQTFMQIVEAQQDYTFIVHGGVIRILLSQFGLKEKTFQQVMANHRTIYTLQWATLEDFIGGTKCTSYSEAHITGNVRM</sequence>
<comment type="caution">
    <text evidence="2">The sequence shown here is derived from an EMBL/GenBank/DDBJ whole genome shotgun (WGS) entry which is preliminary data.</text>
</comment>
<dbReference type="SUPFAM" id="SSF53254">
    <property type="entry name" value="Phosphoglycerate mutase-like"/>
    <property type="match status" value="1"/>
</dbReference>
<dbReference type="PANTHER" id="PTHR46517">
    <property type="entry name" value="FRUCTOSE-2,6-BISPHOSPHATASE TIGAR"/>
    <property type="match status" value="1"/>
</dbReference>
<dbReference type="Proteomes" id="UP001316087">
    <property type="component" value="Unassembled WGS sequence"/>
</dbReference>
<dbReference type="RefSeq" id="WP_241368154.1">
    <property type="nucleotide sequence ID" value="NZ_JAKZFC010000001.1"/>
</dbReference>
<protein>
    <submittedName>
        <fullName evidence="2">Histidine phosphatase family protein</fullName>
    </submittedName>
</protein>